<dbReference type="InterPro" id="IPR001606">
    <property type="entry name" value="ARID_dom"/>
</dbReference>
<protein>
    <recommendedName>
        <fullName evidence="5">ARID domain-containing protein</fullName>
    </recommendedName>
</protein>
<dbReference type="Pfam" id="PF01388">
    <property type="entry name" value="ARID"/>
    <property type="match status" value="1"/>
</dbReference>
<evidence type="ECO:0000313" key="7">
    <source>
        <dbReference type="Proteomes" id="UP000193560"/>
    </source>
</evidence>
<name>A0A1X2IF89_9FUNG</name>
<dbReference type="GO" id="GO:0006325">
    <property type="term" value="P:chromatin organization"/>
    <property type="evidence" value="ECO:0007669"/>
    <property type="project" value="UniProtKB-KW"/>
</dbReference>
<reference evidence="6 7" key="1">
    <citation type="submission" date="2016-07" db="EMBL/GenBank/DDBJ databases">
        <title>Pervasive Adenine N6-methylation of Active Genes in Fungi.</title>
        <authorList>
            <consortium name="DOE Joint Genome Institute"/>
            <person name="Mondo S.J."/>
            <person name="Dannebaum R.O."/>
            <person name="Kuo R.C."/>
            <person name="Labutti K."/>
            <person name="Haridas S."/>
            <person name="Kuo A."/>
            <person name="Salamov A."/>
            <person name="Ahrendt S.R."/>
            <person name="Lipzen A."/>
            <person name="Sullivan W."/>
            <person name="Andreopoulos W.B."/>
            <person name="Clum A."/>
            <person name="Lindquist E."/>
            <person name="Daum C."/>
            <person name="Ramamoorthy G.K."/>
            <person name="Gryganskyi A."/>
            <person name="Culley D."/>
            <person name="Magnuson J.K."/>
            <person name="James T.Y."/>
            <person name="O'Malley M.A."/>
            <person name="Stajich J.E."/>
            <person name="Spatafora J.W."/>
            <person name="Visel A."/>
            <person name="Grigoriev I.V."/>
        </authorList>
    </citation>
    <scope>NUCLEOTIDE SEQUENCE [LARGE SCALE GENOMIC DNA]</scope>
    <source>
        <strain evidence="6 7">NRRL 1336</strain>
    </source>
</reference>
<dbReference type="PANTHER" id="PTHR22970:SF14">
    <property type="entry name" value="AT-RICH INTERACTIVE DOMAIN-CONTAINING PROTEIN 2"/>
    <property type="match status" value="1"/>
</dbReference>
<dbReference type="InterPro" id="IPR036431">
    <property type="entry name" value="ARID_dom_sf"/>
</dbReference>
<evidence type="ECO:0000256" key="3">
    <source>
        <dbReference type="ARBA" id="ARBA00023163"/>
    </source>
</evidence>
<dbReference type="PROSITE" id="PS51011">
    <property type="entry name" value="ARID"/>
    <property type="match status" value="1"/>
</dbReference>
<dbReference type="OrthoDB" id="338531at2759"/>
<dbReference type="InterPro" id="IPR013087">
    <property type="entry name" value="Znf_C2H2_type"/>
</dbReference>
<dbReference type="InterPro" id="IPR052406">
    <property type="entry name" value="Chromatin_Remodeling_Comp"/>
</dbReference>
<keyword evidence="7" id="KW-1185">Reference proteome</keyword>
<organism evidence="6 7">
    <name type="scientific">Absidia repens</name>
    <dbReference type="NCBI Taxonomy" id="90262"/>
    <lineage>
        <taxon>Eukaryota</taxon>
        <taxon>Fungi</taxon>
        <taxon>Fungi incertae sedis</taxon>
        <taxon>Mucoromycota</taxon>
        <taxon>Mucoromycotina</taxon>
        <taxon>Mucoromycetes</taxon>
        <taxon>Mucorales</taxon>
        <taxon>Cunninghamellaceae</taxon>
        <taxon>Absidia</taxon>
    </lineage>
</organism>
<dbReference type="Gene3D" id="1.10.150.60">
    <property type="entry name" value="ARID DNA-binding domain"/>
    <property type="match status" value="1"/>
</dbReference>
<dbReference type="Proteomes" id="UP000193560">
    <property type="component" value="Unassembled WGS sequence"/>
</dbReference>
<dbReference type="EMBL" id="MCGE01000013">
    <property type="protein sequence ID" value="ORZ15258.1"/>
    <property type="molecule type" value="Genomic_DNA"/>
</dbReference>
<dbReference type="GO" id="GO:0016586">
    <property type="term" value="C:RSC-type complex"/>
    <property type="evidence" value="ECO:0007669"/>
    <property type="project" value="TreeGrafter"/>
</dbReference>
<dbReference type="GO" id="GO:0003677">
    <property type="term" value="F:DNA binding"/>
    <property type="evidence" value="ECO:0007669"/>
    <property type="project" value="InterPro"/>
</dbReference>
<gene>
    <name evidence="6" type="ORF">BCR42DRAFT_416739</name>
</gene>
<feature type="domain" description="ARID" evidence="5">
    <location>
        <begin position="1"/>
        <end position="78"/>
    </location>
</feature>
<proteinExistence type="predicted"/>
<keyword evidence="3" id="KW-0804">Transcription</keyword>
<keyword evidence="2" id="KW-0805">Transcription regulation</keyword>
<dbReference type="STRING" id="90262.A0A1X2IF89"/>
<accession>A0A1X2IF89</accession>
<dbReference type="PROSITE" id="PS00028">
    <property type="entry name" value="ZINC_FINGER_C2H2_1"/>
    <property type="match status" value="1"/>
</dbReference>
<keyword evidence="4" id="KW-0539">Nucleus</keyword>
<evidence type="ECO:0000313" key="6">
    <source>
        <dbReference type="EMBL" id="ORZ15258.1"/>
    </source>
</evidence>
<dbReference type="AlphaFoldDB" id="A0A1X2IF89"/>
<dbReference type="SMART" id="SM00355">
    <property type="entry name" value="ZnF_C2H2"/>
    <property type="match status" value="2"/>
</dbReference>
<dbReference type="PANTHER" id="PTHR22970">
    <property type="entry name" value="AT-RICH INTERACTIVE DOMAIN-CONTAINING PROTEIN 2"/>
    <property type="match status" value="1"/>
</dbReference>
<keyword evidence="1" id="KW-0156">Chromatin regulator</keyword>
<evidence type="ECO:0000256" key="4">
    <source>
        <dbReference type="ARBA" id="ARBA00023242"/>
    </source>
</evidence>
<dbReference type="SUPFAM" id="SSF46774">
    <property type="entry name" value="ARID-like"/>
    <property type="match status" value="1"/>
</dbReference>
<sequence>MLTARNLWKICNDSTMKKDLYMIYNAVMAAGGYEQVSHKKAWKQIGEPFRFPNTCTNSAYVLKALYTRNLLGWEQEKHWKRHWTPSHEDVKGKGGSVSNTIVKPRDEARSTATALIQSNQGTSLSQRPSGTHGPLLGTPAHIDEEFRTRILLALRSTLPNEVDWVFNTLIRFSFSSENFCLDYMPTLVDHLIDFVEPFFNRYVRPDIHRDDGETDINNINDMDSMAHRLFSSRPDQENYERALQVFHILRNFSFLDNNIRLLAHHGTLRQHLMTGIALSPSSQYAELTRHCLDILENIAPQVTLLTPDDPYLVTMTSLLMSNDRALILGAIRSLTRVAVTEVNERVLRIPWMDVIQRLFQFLLVDDEELMAATLEYFYQYTGLRGGDGAFGTELIKAYQGNLVGLLTGLLSYKSSVVPASQSVNNTIHGISAAQLFASQNAKLQQSNIPDLADYMDLDEPYRCLGWLKDKMMTGSDTDTMALKDEFSTVLMIALPQPPDVQKAAAGPAPLIDLVLRKIKYSPDKQDIALKCHWVGCDKVIDETEDMLTHVATAHVPAEDQSTVPYDCRWKTCTRTQLPRRTNMISHLRTHLDTPPASKYNKRKRTIPKFVVDKLLVDQVEVSGVPLTAALILRDLAGNKQHHSYFMPYESELASLALQRPKLSKYILTVLSAL</sequence>
<dbReference type="InterPro" id="IPR016024">
    <property type="entry name" value="ARM-type_fold"/>
</dbReference>
<dbReference type="Gene3D" id="3.30.160.60">
    <property type="entry name" value="Classic Zinc Finger"/>
    <property type="match status" value="1"/>
</dbReference>
<evidence type="ECO:0000256" key="2">
    <source>
        <dbReference type="ARBA" id="ARBA00023015"/>
    </source>
</evidence>
<comment type="caution">
    <text evidence="6">The sequence shown here is derived from an EMBL/GenBank/DDBJ whole genome shotgun (WGS) entry which is preliminary data.</text>
</comment>
<dbReference type="CDD" id="cd16100">
    <property type="entry name" value="ARID"/>
    <property type="match status" value="1"/>
</dbReference>
<dbReference type="SUPFAM" id="SSF48371">
    <property type="entry name" value="ARM repeat"/>
    <property type="match status" value="1"/>
</dbReference>
<evidence type="ECO:0000256" key="1">
    <source>
        <dbReference type="ARBA" id="ARBA00022853"/>
    </source>
</evidence>
<dbReference type="SMART" id="SM00501">
    <property type="entry name" value="BRIGHT"/>
    <property type="match status" value="1"/>
</dbReference>
<dbReference type="SMART" id="SM01014">
    <property type="entry name" value="ARID"/>
    <property type="match status" value="1"/>
</dbReference>
<evidence type="ECO:0000259" key="5">
    <source>
        <dbReference type="PROSITE" id="PS51011"/>
    </source>
</evidence>